<dbReference type="STRING" id="5874.Q4UH11"/>
<evidence type="ECO:0000313" key="2">
    <source>
        <dbReference type="EMBL" id="CAI73628.1"/>
    </source>
</evidence>
<dbReference type="OrthoDB" id="295033at2759"/>
<feature type="domain" description="DNA mismatch repair protein MutS connector" evidence="1">
    <location>
        <begin position="48"/>
        <end position="122"/>
    </location>
</feature>
<name>Q4UH11_THEAN</name>
<dbReference type="EMBL" id="UIVT01000001">
    <property type="protein sequence ID" value="SVP88612.1"/>
    <property type="molecule type" value="Genomic_DNA"/>
</dbReference>
<accession>Q4UH11</accession>
<evidence type="ECO:0000313" key="3">
    <source>
        <dbReference type="EMBL" id="SVP88612.1"/>
    </source>
</evidence>
<dbReference type="InParanoid" id="Q4UH11"/>
<evidence type="ECO:0000313" key="5">
    <source>
        <dbReference type="Proteomes" id="UP000001950"/>
    </source>
</evidence>
<reference evidence="2 5" key="1">
    <citation type="journal article" date="2005" name="Science">
        <title>Genome of the host-cell transforming parasite Theileria annulata compared with T. parva.</title>
        <authorList>
            <person name="Pain A."/>
            <person name="Renauld H."/>
            <person name="Berriman M."/>
            <person name="Murphy L."/>
            <person name="Yeats C.A."/>
            <person name="Weir W."/>
            <person name="Kerhornou A."/>
            <person name="Aslett M."/>
            <person name="Bishop R."/>
            <person name="Bouchier C."/>
            <person name="Cochet M."/>
            <person name="Coulson R.M.R."/>
            <person name="Cronin A."/>
            <person name="de Villiers E.P."/>
            <person name="Fraser A."/>
            <person name="Fosker N."/>
            <person name="Gardner M."/>
            <person name="Goble A."/>
            <person name="Griffiths-Jones S."/>
            <person name="Harris D.E."/>
            <person name="Katzer F."/>
            <person name="Larke N."/>
            <person name="Lord A."/>
            <person name="Maser P."/>
            <person name="McKellar S."/>
            <person name="Mooney P."/>
            <person name="Morton F."/>
            <person name="Nene V."/>
            <person name="O'Neil S."/>
            <person name="Price C."/>
            <person name="Quail M.A."/>
            <person name="Rabbinowitsch E."/>
            <person name="Rawlings N.D."/>
            <person name="Rutter S."/>
            <person name="Saunders D."/>
            <person name="Seeger K."/>
            <person name="Shah T."/>
            <person name="Squares R."/>
            <person name="Squares S."/>
            <person name="Tivey A."/>
            <person name="Walker A.R."/>
            <person name="Woodward J."/>
            <person name="Dobbelaere D.A.E."/>
            <person name="Langsley G."/>
            <person name="Rajandream M.A."/>
            <person name="McKeever D."/>
            <person name="Shiels B."/>
            <person name="Tait A."/>
            <person name="Barrell B.G."/>
            <person name="Hall N."/>
        </authorList>
    </citation>
    <scope>NUCLEOTIDE SEQUENCE [LARGE SCALE GENOMIC DNA]</scope>
    <source>
        <strain evidence="5">Ankara</strain>
        <strain evidence="2">Ankara isolate clone C9</strain>
    </source>
</reference>
<keyword evidence="5" id="KW-1185">Reference proteome</keyword>
<evidence type="ECO:0000313" key="4">
    <source>
        <dbReference type="EMBL" id="SVP89768.1"/>
    </source>
</evidence>
<dbReference type="InterPro" id="IPR007860">
    <property type="entry name" value="DNA_mmatch_repair_MutS_con_dom"/>
</dbReference>
<dbReference type="RefSeq" id="XP_954305.1">
    <property type="nucleotide sequence ID" value="XM_949212.1"/>
</dbReference>
<dbReference type="VEuPathDB" id="PiroplasmaDB:TA20730"/>
<dbReference type="InterPro" id="IPR036678">
    <property type="entry name" value="MutS_con_dom_sf"/>
</dbReference>
<dbReference type="EMBL" id="CR940347">
    <property type="protein sequence ID" value="CAI73628.1"/>
    <property type="molecule type" value="Genomic_DNA"/>
</dbReference>
<protein>
    <submittedName>
        <fullName evidence="3">MutS domain II, putative</fullName>
    </submittedName>
</protein>
<dbReference type="KEGG" id="tan:TA20730"/>
<proteinExistence type="predicted"/>
<organism evidence="2 5">
    <name type="scientific">Theileria annulata</name>
    <dbReference type="NCBI Taxonomy" id="5874"/>
    <lineage>
        <taxon>Eukaryota</taxon>
        <taxon>Sar</taxon>
        <taxon>Alveolata</taxon>
        <taxon>Apicomplexa</taxon>
        <taxon>Aconoidasida</taxon>
        <taxon>Piroplasmida</taxon>
        <taxon>Theileriidae</taxon>
        <taxon>Theileria</taxon>
    </lineage>
</organism>
<sequence>MFTNSDKYNDLPSDEEEITLIKHVKTNTSNLNVKVLGVVVKTISSIVKQVGISLINFSENAIKVSEISDNEYFTNLESLILQINPSNCVLAIPKDSLDYKRINHVISVCNLKTTFKFITNKEIDTLDGI</sequence>
<dbReference type="EMBL" id="UIVS01000001">
    <property type="protein sequence ID" value="SVP89768.1"/>
    <property type="molecule type" value="Genomic_DNA"/>
</dbReference>
<dbReference type="AlphaFoldDB" id="Q4UH11"/>
<dbReference type="GO" id="GO:0030983">
    <property type="term" value="F:mismatched DNA binding"/>
    <property type="evidence" value="ECO:0007669"/>
    <property type="project" value="InterPro"/>
</dbReference>
<reference evidence="3" key="2">
    <citation type="submission" date="2018-07" db="EMBL/GenBank/DDBJ databases">
        <authorList>
            <person name="Quirk P.G."/>
            <person name="Krulwich T.A."/>
        </authorList>
    </citation>
    <scope>NUCLEOTIDE SEQUENCE</scope>
    <source>
        <strain evidence="3">Anand</strain>
    </source>
</reference>
<evidence type="ECO:0000259" key="1">
    <source>
        <dbReference type="Pfam" id="PF05188"/>
    </source>
</evidence>
<dbReference type="Gene3D" id="3.30.420.110">
    <property type="entry name" value="MutS, connector domain"/>
    <property type="match status" value="1"/>
</dbReference>
<gene>
    <name evidence="2" type="ORF">TA20730</name>
    <name evidence="3" type="ORF">TAT_000047200</name>
    <name evidence="4" type="ORF">TAV_000046900</name>
</gene>
<dbReference type="GO" id="GO:0005524">
    <property type="term" value="F:ATP binding"/>
    <property type="evidence" value="ECO:0007669"/>
    <property type="project" value="InterPro"/>
</dbReference>
<dbReference type="GeneID" id="3863955"/>
<dbReference type="Proteomes" id="UP000001950">
    <property type="component" value="Chromosome 1"/>
</dbReference>
<dbReference type="Pfam" id="PF05188">
    <property type="entry name" value="MutS_II"/>
    <property type="match status" value="1"/>
</dbReference>
<dbReference type="GO" id="GO:0006298">
    <property type="term" value="P:mismatch repair"/>
    <property type="evidence" value="ECO:0007669"/>
    <property type="project" value="InterPro"/>
</dbReference>
<dbReference type="eggNOG" id="KOG0219">
    <property type="taxonomic scope" value="Eukaryota"/>
</dbReference>